<dbReference type="Pfam" id="PF06271">
    <property type="entry name" value="RDD"/>
    <property type="match status" value="1"/>
</dbReference>
<proteinExistence type="predicted"/>
<accession>A0A3E2DHS6</accession>
<comment type="caution">
    <text evidence="8">The sequence shown here is derived from an EMBL/GenBank/DDBJ whole genome shotgun (WGS) entry which is preliminary data.</text>
</comment>
<dbReference type="GO" id="GO:0005886">
    <property type="term" value="C:plasma membrane"/>
    <property type="evidence" value="ECO:0007669"/>
    <property type="project" value="UniProtKB-SubCell"/>
</dbReference>
<evidence type="ECO:0000256" key="2">
    <source>
        <dbReference type="ARBA" id="ARBA00022475"/>
    </source>
</evidence>
<protein>
    <submittedName>
        <fullName evidence="8">RDD family protein</fullName>
    </submittedName>
</protein>
<evidence type="ECO:0000313" key="8">
    <source>
        <dbReference type="EMBL" id="RFT44513.1"/>
    </source>
</evidence>
<gene>
    <name evidence="8" type="ORF">CHT91_06685</name>
</gene>
<evidence type="ECO:0000256" key="4">
    <source>
        <dbReference type="ARBA" id="ARBA00022989"/>
    </source>
</evidence>
<evidence type="ECO:0000256" key="6">
    <source>
        <dbReference type="SAM" id="Phobius"/>
    </source>
</evidence>
<dbReference type="PANTHER" id="PTHR36115:SF6">
    <property type="entry name" value="PROLINE-RICH ANTIGEN HOMOLOG"/>
    <property type="match status" value="1"/>
</dbReference>
<keyword evidence="4 6" id="KW-1133">Transmembrane helix</keyword>
<keyword evidence="5 6" id="KW-0472">Membrane</keyword>
<dbReference type="PIRSF" id="PIRSF021697">
    <property type="entry name" value="UCP021697"/>
    <property type="match status" value="1"/>
</dbReference>
<dbReference type="PANTHER" id="PTHR36115">
    <property type="entry name" value="PROLINE-RICH ANTIGEN HOMOLOG-RELATED"/>
    <property type="match status" value="1"/>
</dbReference>
<reference evidence="8 9" key="1">
    <citation type="submission" date="2017-07" db="EMBL/GenBank/DDBJ databases">
        <authorList>
            <person name="Sun Z.S."/>
            <person name="Albrecht U."/>
            <person name="Echele G."/>
            <person name="Lee C.C."/>
        </authorList>
    </citation>
    <scope>NUCLEOTIDE SEQUENCE [LARGE SCALE GENOMIC DNA]</scope>
    <source>
        <strain evidence="8 9">P16-029</strain>
    </source>
</reference>
<evidence type="ECO:0000256" key="3">
    <source>
        <dbReference type="ARBA" id="ARBA00022692"/>
    </source>
</evidence>
<evidence type="ECO:0000256" key="5">
    <source>
        <dbReference type="ARBA" id="ARBA00023136"/>
    </source>
</evidence>
<dbReference type="Proteomes" id="UP000259211">
    <property type="component" value="Unassembled WGS sequence"/>
</dbReference>
<name>A0A3E2DHS6_9ACTN</name>
<comment type="subcellular location">
    <subcellularLocation>
        <location evidence="1">Cell membrane</location>
        <topology evidence="1">Multi-pass membrane protein</topology>
    </subcellularLocation>
</comment>
<dbReference type="AlphaFoldDB" id="A0A3E2DHS6"/>
<dbReference type="InterPro" id="IPR051791">
    <property type="entry name" value="Pra-immunoreactive"/>
</dbReference>
<evidence type="ECO:0000313" key="9">
    <source>
        <dbReference type="Proteomes" id="UP000259211"/>
    </source>
</evidence>
<evidence type="ECO:0000256" key="1">
    <source>
        <dbReference type="ARBA" id="ARBA00004651"/>
    </source>
</evidence>
<keyword evidence="3 6" id="KW-0812">Transmembrane</keyword>
<dbReference type="EMBL" id="NOWI01000005">
    <property type="protein sequence ID" value="RFT44513.1"/>
    <property type="molecule type" value="Genomic_DNA"/>
</dbReference>
<organism evidence="8 9">
    <name type="scientific">Cutibacterium avidum</name>
    <dbReference type="NCBI Taxonomy" id="33010"/>
    <lineage>
        <taxon>Bacteria</taxon>
        <taxon>Bacillati</taxon>
        <taxon>Actinomycetota</taxon>
        <taxon>Actinomycetes</taxon>
        <taxon>Propionibacteriales</taxon>
        <taxon>Propionibacteriaceae</taxon>
        <taxon>Cutibacterium</taxon>
    </lineage>
</organism>
<feature type="transmembrane region" description="Helical" evidence="6">
    <location>
        <begin position="29"/>
        <end position="52"/>
    </location>
</feature>
<sequence>MSGTEAAPGTSIGLPPEGRGSLASWGKRIGALIIDWGASMVLASAIVGSAVIRGGGWKMWMPMAVFFVESVLFTAMAGGSFGQIVARVAVVRLDDLGPIGWWRSAARTAMKCLVIPALVIGAERRGLDDLVLGTVVVNRK</sequence>
<feature type="domain" description="RDD" evidence="7">
    <location>
        <begin position="22"/>
        <end position="121"/>
    </location>
</feature>
<feature type="transmembrane region" description="Helical" evidence="6">
    <location>
        <begin position="64"/>
        <end position="86"/>
    </location>
</feature>
<dbReference type="RefSeq" id="WP_065674106.1">
    <property type="nucleotide sequence ID" value="NZ_AP024308.1"/>
</dbReference>
<dbReference type="InterPro" id="IPR016795">
    <property type="entry name" value="UCP021697"/>
</dbReference>
<keyword evidence="2" id="KW-1003">Cell membrane</keyword>
<dbReference type="InterPro" id="IPR010432">
    <property type="entry name" value="RDD"/>
</dbReference>
<evidence type="ECO:0000259" key="7">
    <source>
        <dbReference type="Pfam" id="PF06271"/>
    </source>
</evidence>